<comment type="caution">
    <text evidence="3">The sequence shown here is derived from an EMBL/GenBank/DDBJ whole genome shotgun (WGS) entry which is preliminary data.</text>
</comment>
<evidence type="ECO:0000256" key="1">
    <source>
        <dbReference type="SAM" id="Coils"/>
    </source>
</evidence>
<name>A0ABQ3FQT6_9RHOB</name>
<keyword evidence="1" id="KW-0175">Coiled coil</keyword>
<accession>A0ABQ3FQT6</accession>
<dbReference type="Proteomes" id="UP000658305">
    <property type="component" value="Unassembled WGS sequence"/>
</dbReference>
<reference evidence="4" key="1">
    <citation type="journal article" date="2019" name="Int. J. Syst. Evol. Microbiol.">
        <title>The Global Catalogue of Microorganisms (GCM) 10K type strain sequencing project: providing services to taxonomists for standard genome sequencing and annotation.</title>
        <authorList>
            <consortium name="The Broad Institute Genomics Platform"/>
            <consortium name="The Broad Institute Genome Sequencing Center for Infectious Disease"/>
            <person name="Wu L."/>
            <person name="Ma J."/>
        </authorList>
    </citation>
    <scope>NUCLEOTIDE SEQUENCE [LARGE SCALE GENOMIC DNA]</scope>
    <source>
        <strain evidence="4">KCTC 23298</strain>
    </source>
</reference>
<dbReference type="RefSeq" id="WP_189381872.1">
    <property type="nucleotide sequence ID" value="NZ_BMYI01000014.1"/>
</dbReference>
<evidence type="ECO:0000313" key="4">
    <source>
        <dbReference type="Proteomes" id="UP000658305"/>
    </source>
</evidence>
<evidence type="ECO:0000313" key="3">
    <source>
        <dbReference type="EMBL" id="GHC33156.1"/>
    </source>
</evidence>
<gene>
    <name evidence="3" type="ORF">GCM10007291_37790</name>
</gene>
<dbReference type="EMBL" id="BMYI01000014">
    <property type="protein sequence ID" value="GHC33156.1"/>
    <property type="molecule type" value="Genomic_DNA"/>
</dbReference>
<protein>
    <recommendedName>
        <fullName evidence="5">Phage tail tape measure protein, lambda family</fullName>
    </recommendedName>
</protein>
<organism evidence="3 4">
    <name type="scientific">Gemmobacter nanjingensis</name>
    <dbReference type="NCBI Taxonomy" id="488454"/>
    <lineage>
        <taxon>Bacteria</taxon>
        <taxon>Pseudomonadati</taxon>
        <taxon>Pseudomonadota</taxon>
        <taxon>Alphaproteobacteria</taxon>
        <taxon>Rhodobacterales</taxon>
        <taxon>Paracoccaceae</taxon>
        <taxon>Gemmobacter</taxon>
    </lineage>
</organism>
<evidence type="ECO:0000256" key="2">
    <source>
        <dbReference type="SAM" id="MobiDB-lite"/>
    </source>
</evidence>
<evidence type="ECO:0008006" key="5">
    <source>
        <dbReference type="Google" id="ProtNLM"/>
    </source>
</evidence>
<keyword evidence="4" id="KW-1185">Reference proteome</keyword>
<proteinExistence type="predicted"/>
<feature type="compositionally biased region" description="Pro residues" evidence="2">
    <location>
        <begin position="453"/>
        <end position="473"/>
    </location>
</feature>
<feature type="coiled-coil region" evidence="1">
    <location>
        <begin position="496"/>
        <end position="523"/>
    </location>
</feature>
<feature type="region of interest" description="Disordered" evidence="2">
    <location>
        <begin position="449"/>
        <end position="494"/>
    </location>
</feature>
<sequence>MTAELTGLIIKLEAQTRQLQRDFSRANAIQAKASRQMEQKAKQSADKIAATYEGMGGRIGAAFKSLAMPKIAGLAGTVAGIGVAGAVTAYRGEIRSIAELGDAAKRAGMQAEAFQEWRFVADQNRISIDALTDGFKELNLRADEFIVTGTGSAAEAFKRLGFGAEELKAKLKDPSALMVELVRRMEGLDKAAQIRIADELFGGTGGEQFVQLLDRGAAAISGQIGRARDLGLVMDADMIAKAAELDAKFAEVETRLQSMWRNGVVGAAEFFGLIERERVKLDFDPDLFTRLFAKATADAMGALPEVPQAALAEAEGLRLEYVALADEARMLVPALSEASTMMRGLGNEAGASALTDLATRIGEAARAFEAGTITGEEYAAKLGEIVTEAQNTLAAMNELDRASLAGVMGQVSALLDWIGKLPAAARAARDEIASLALMDTGVALTPGDANLLPPAPVSPLAPKTSPRPKPAPNDPDFGLPDPKASGGGKAAGGRAQDEFARAVEGLQREQAALEAEAVALLAAAAAGRDYADAIAFAHERAKPLTAAQREGRAVTPELSAEIDRLAGAYVQAGNKAKEAADKLQQIEERGKKGAEALTNTFAAVLDGSKSAKEALAELLLEIGKAQLQKGLMGLFDGTGIAGFVGGLLGYSDGGYTGDGPKLEPAGVVHRGEFVFSKETVQRLGADNLARLHQSARKGYASGGLVGDGGKVARAAGGRPVDSARMSAPVVTINAPVTVNATGGSPEANADLAGKIAAQTERMFRGLIVEELVRQMRPGGMLR</sequence>